<evidence type="ECO:0000256" key="2">
    <source>
        <dbReference type="SAM" id="SignalP"/>
    </source>
</evidence>
<dbReference type="eggNOG" id="ENOG502R7FW">
    <property type="taxonomic scope" value="Eukaryota"/>
</dbReference>
<protein>
    <submittedName>
        <fullName evidence="3">Uncharacterized protein</fullName>
    </submittedName>
</protein>
<reference evidence="3" key="2">
    <citation type="submission" date="2013-04" db="UniProtKB">
        <authorList>
            <consortium name="EnsemblPlants"/>
        </authorList>
    </citation>
    <scope>IDENTIFICATION</scope>
</reference>
<dbReference type="PANTHER" id="PTHR34277">
    <property type="entry name" value="CLAVATA3/ESR (CLE)-RELATED PROTEIN 26"/>
    <property type="match status" value="1"/>
</dbReference>
<evidence type="ECO:0000313" key="3">
    <source>
        <dbReference type="EnsemblPlants" id="OB03G37410.1"/>
    </source>
</evidence>
<dbReference type="PANTHER" id="PTHR34277:SF21">
    <property type="entry name" value="CLE FAMILY OSCLE305 PROTEIN"/>
    <property type="match status" value="1"/>
</dbReference>
<sequence length="107" mass="10548">MRRGVGGSSWCRTGAGGDRQLVAVLLVCVVLVSSASTAVGARPGPAAAGGMGNNAPGPDVVTRPRGDVAGATTTVPPVATTTSAADPYQDSKRKVPNGPDPIHNSAD</sequence>
<dbReference type="InterPro" id="IPR039316">
    <property type="entry name" value="CLE25/26"/>
</dbReference>
<feature type="region of interest" description="Disordered" evidence="1">
    <location>
        <begin position="39"/>
        <end position="107"/>
    </location>
</feature>
<keyword evidence="2" id="KW-0732">Signal</keyword>
<proteinExistence type="predicted"/>
<organism evidence="3">
    <name type="scientific">Oryza brachyantha</name>
    <name type="common">malo sina</name>
    <dbReference type="NCBI Taxonomy" id="4533"/>
    <lineage>
        <taxon>Eukaryota</taxon>
        <taxon>Viridiplantae</taxon>
        <taxon>Streptophyta</taxon>
        <taxon>Embryophyta</taxon>
        <taxon>Tracheophyta</taxon>
        <taxon>Spermatophyta</taxon>
        <taxon>Magnoliopsida</taxon>
        <taxon>Liliopsida</taxon>
        <taxon>Poales</taxon>
        <taxon>Poaceae</taxon>
        <taxon>BOP clade</taxon>
        <taxon>Oryzoideae</taxon>
        <taxon>Oryzeae</taxon>
        <taxon>Oryzinae</taxon>
        <taxon>Oryza</taxon>
    </lineage>
</organism>
<dbReference type="OMA" id="RYCYSSH"/>
<feature type="signal peptide" evidence="2">
    <location>
        <begin position="1"/>
        <end position="40"/>
    </location>
</feature>
<dbReference type="Gramene" id="OB03G37410.1">
    <property type="protein sequence ID" value="OB03G37410.1"/>
    <property type="gene ID" value="OB03G37410"/>
</dbReference>
<evidence type="ECO:0000313" key="4">
    <source>
        <dbReference type="Proteomes" id="UP000006038"/>
    </source>
</evidence>
<feature type="compositionally biased region" description="Low complexity" evidence="1">
    <location>
        <begin position="68"/>
        <end position="87"/>
    </location>
</feature>
<dbReference type="HOGENOM" id="CLU_151528_0_0_1"/>
<reference evidence="3" key="1">
    <citation type="journal article" date="2013" name="Nat. Commun.">
        <title>Whole-genome sequencing of Oryza brachyantha reveals mechanisms underlying Oryza genome evolution.</title>
        <authorList>
            <person name="Chen J."/>
            <person name="Huang Q."/>
            <person name="Gao D."/>
            <person name="Wang J."/>
            <person name="Lang Y."/>
            <person name="Liu T."/>
            <person name="Li B."/>
            <person name="Bai Z."/>
            <person name="Luis Goicoechea J."/>
            <person name="Liang C."/>
            <person name="Chen C."/>
            <person name="Zhang W."/>
            <person name="Sun S."/>
            <person name="Liao Y."/>
            <person name="Zhang X."/>
            <person name="Yang L."/>
            <person name="Song C."/>
            <person name="Wang M."/>
            <person name="Shi J."/>
            <person name="Liu G."/>
            <person name="Liu J."/>
            <person name="Zhou H."/>
            <person name="Zhou W."/>
            <person name="Yu Q."/>
            <person name="An N."/>
            <person name="Chen Y."/>
            <person name="Cai Q."/>
            <person name="Wang B."/>
            <person name="Liu B."/>
            <person name="Min J."/>
            <person name="Huang Y."/>
            <person name="Wu H."/>
            <person name="Li Z."/>
            <person name="Zhang Y."/>
            <person name="Yin Y."/>
            <person name="Song W."/>
            <person name="Jiang J."/>
            <person name="Jackson S.A."/>
            <person name="Wing R.A."/>
            <person name="Wang J."/>
            <person name="Chen M."/>
        </authorList>
    </citation>
    <scope>NUCLEOTIDE SEQUENCE [LARGE SCALE GENOMIC DNA]</scope>
    <source>
        <strain evidence="3">cv. IRGC 101232</strain>
    </source>
</reference>
<keyword evidence="4" id="KW-1185">Reference proteome</keyword>
<accession>J3LRR5</accession>
<evidence type="ECO:0000256" key="1">
    <source>
        <dbReference type="SAM" id="MobiDB-lite"/>
    </source>
</evidence>
<dbReference type="Proteomes" id="UP000006038">
    <property type="component" value="Chromosome 3"/>
</dbReference>
<dbReference type="EnsemblPlants" id="OB03G37410.1">
    <property type="protein sequence ID" value="OB03G37410.1"/>
    <property type="gene ID" value="OB03G37410"/>
</dbReference>
<dbReference type="AlphaFoldDB" id="J3LRR5"/>
<feature type="chain" id="PRO_5003772650" evidence="2">
    <location>
        <begin position="41"/>
        <end position="107"/>
    </location>
</feature>
<name>J3LRR5_ORYBR</name>